<reference evidence="4" key="1">
    <citation type="journal article" date="2019" name="Int. J. Syst. Evol. Microbiol.">
        <title>The Global Catalogue of Microorganisms (GCM) 10K type strain sequencing project: providing services to taxonomists for standard genome sequencing and annotation.</title>
        <authorList>
            <consortium name="The Broad Institute Genomics Platform"/>
            <consortium name="The Broad Institute Genome Sequencing Center for Infectious Disease"/>
            <person name="Wu L."/>
            <person name="Ma J."/>
        </authorList>
    </citation>
    <scope>NUCLEOTIDE SEQUENCE [LARGE SCALE GENOMIC DNA]</scope>
    <source>
        <strain evidence="4">JCM 16898</strain>
    </source>
</reference>
<dbReference type="PANTHER" id="PTHR48090:SF7">
    <property type="entry name" value="RFBJ PROTEIN"/>
    <property type="match status" value="1"/>
</dbReference>
<comment type="similarity">
    <text evidence="1">Belongs to the glycosyltransferase 2 family.</text>
</comment>
<organism evidence="3 4">
    <name type="scientific">Amycolatopsis ultiminotia</name>
    <dbReference type="NCBI Taxonomy" id="543629"/>
    <lineage>
        <taxon>Bacteria</taxon>
        <taxon>Bacillati</taxon>
        <taxon>Actinomycetota</taxon>
        <taxon>Actinomycetes</taxon>
        <taxon>Pseudonocardiales</taxon>
        <taxon>Pseudonocardiaceae</taxon>
        <taxon>Amycolatopsis</taxon>
    </lineage>
</organism>
<dbReference type="Gene3D" id="3.90.550.10">
    <property type="entry name" value="Spore Coat Polysaccharide Biosynthesis Protein SpsA, Chain A"/>
    <property type="match status" value="1"/>
</dbReference>
<gene>
    <name evidence="3" type="ORF">GCM10022222_33760</name>
</gene>
<dbReference type="InterPro" id="IPR001173">
    <property type="entry name" value="Glyco_trans_2-like"/>
</dbReference>
<dbReference type="InterPro" id="IPR050256">
    <property type="entry name" value="Glycosyltransferase_2"/>
</dbReference>
<dbReference type="Proteomes" id="UP001500689">
    <property type="component" value="Unassembled WGS sequence"/>
</dbReference>
<accession>A0ABP6W7I0</accession>
<keyword evidence="4" id="KW-1185">Reference proteome</keyword>
<evidence type="ECO:0000259" key="2">
    <source>
        <dbReference type="Pfam" id="PF00535"/>
    </source>
</evidence>
<dbReference type="CDD" id="cd04179">
    <property type="entry name" value="DPM_DPG-synthase_like"/>
    <property type="match status" value="1"/>
</dbReference>
<name>A0ABP6W7I0_9PSEU</name>
<dbReference type="RefSeq" id="WP_344860728.1">
    <property type="nucleotide sequence ID" value="NZ_BAAAZN010000006.1"/>
</dbReference>
<dbReference type="PANTHER" id="PTHR48090">
    <property type="entry name" value="UNDECAPRENYL-PHOSPHATE 4-DEOXY-4-FORMAMIDO-L-ARABINOSE TRANSFERASE-RELATED"/>
    <property type="match status" value="1"/>
</dbReference>
<evidence type="ECO:0000313" key="4">
    <source>
        <dbReference type="Proteomes" id="UP001500689"/>
    </source>
</evidence>
<proteinExistence type="inferred from homology"/>
<dbReference type="EMBL" id="BAAAZN010000006">
    <property type="protein sequence ID" value="GAA3547386.1"/>
    <property type="molecule type" value="Genomic_DNA"/>
</dbReference>
<protein>
    <submittedName>
        <fullName evidence="3">Glycosyltransferase family 2 protein</fullName>
    </submittedName>
</protein>
<dbReference type="SUPFAM" id="SSF53448">
    <property type="entry name" value="Nucleotide-diphospho-sugar transferases"/>
    <property type="match status" value="1"/>
</dbReference>
<evidence type="ECO:0000256" key="1">
    <source>
        <dbReference type="ARBA" id="ARBA00006739"/>
    </source>
</evidence>
<sequence>MKPELDVILPCLDEEDTVPAVLAALPPGCHPVVVDNGSTDRTAEVARAHGARVLTEPRRGYGAAVHAGIQGAQREYVAVLDADGSLDPAALPVLLRPVAEGTADLAVGRRRPQGRGVQPWHARAANASIAWLLRRRGAAVHDIAAIRVARRDALLALDVQDRGFGYPLELLLRAARAQWRITEIDVDYRARAGGRSKVSGSMRGTVRAALDMAQVVVRG</sequence>
<feature type="domain" description="Glycosyltransferase 2-like" evidence="2">
    <location>
        <begin position="7"/>
        <end position="124"/>
    </location>
</feature>
<comment type="caution">
    <text evidence="3">The sequence shown here is derived from an EMBL/GenBank/DDBJ whole genome shotgun (WGS) entry which is preliminary data.</text>
</comment>
<evidence type="ECO:0000313" key="3">
    <source>
        <dbReference type="EMBL" id="GAA3547386.1"/>
    </source>
</evidence>
<dbReference type="InterPro" id="IPR029044">
    <property type="entry name" value="Nucleotide-diphossugar_trans"/>
</dbReference>
<dbReference type="Pfam" id="PF00535">
    <property type="entry name" value="Glycos_transf_2"/>
    <property type="match status" value="1"/>
</dbReference>